<dbReference type="SUPFAM" id="SSF69349">
    <property type="entry name" value="Phage fibre proteins"/>
    <property type="match status" value="1"/>
</dbReference>
<organism evidence="1 2">
    <name type="scientific">Gilliamella apicola</name>
    <dbReference type="NCBI Taxonomy" id="1196095"/>
    <lineage>
        <taxon>Bacteria</taxon>
        <taxon>Pseudomonadati</taxon>
        <taxon>Pseudomonadota</taxon>
        <taxon>Gammaproteobacteria</taxon>
        <taxon>Orbales</taxon>
        <taxon>Orbaceae</taxon>
        <taxon>Gilliamella</taxon>
    </lineage>
</organism>
<dbReference type="Proteomes" id="UP000319138">
    <property type="component" value="Unassembled WGS sequence"/>
</dbReference>
<sequence length="572" mass="63712">MKINKYLLINDTQFQVIDCNIVLELNACGRGFVTIPAAGTDFIKNKIAVFNIGYGNQLQRFFTGFIESEQTADKDTKKLFIRELIGVYQQKIDCSFQHPTLKTVTDYLAQKRGLTFELPTADYVDKKIPHFKHSGTGYHLLQEIGRAFNIPDFTFYQTPTGKIYCGSYKDSFFYDKNVELGDKLNHISSATAGSNMVQIPLVPMLRPGTKINDKKVSIVNLINDNMTITFESQPGKKSAARRQIEKEFPELADGYHLSKKAKVVSIPDETSLGDISTEFRPKYAVNVQLLDENGKETDTPVYKAVPLPVTNIGSEGGSYHYPEEGTEVEIGFINGKPDQPVIRNIYPNNKTMPSIKKGEHLLQQRAEVFNRIDDAGNITRNSDQSITDNARDYCLNSDSSTEDTTTKTTTVKANFNVNVYSNYQLSANTITSIALKDYTVGTTSNYVQHVGIDYTLNINGNQKIIVGKNCNLTVKDSIIIKAKEIKEQVETIRQSTAGVQQQILAPSIWLGSGEINITQLMLDTLELVERLANLTANHTHPNTSTPTNSDAINGVKSDAIKLDNKYSPIIAK</sequence>
<proteinExistence type="predicted"/>
<dbReference type="InterPro" id="IPR037026">
    <property type="entry name" value="Vgr_OB-fold_dom_sf"/>
</dbReference>
<evidence type="ECO:0000313" key="1">
    <source>
        <dbReference type="EMBL" id="TSJ91745.1"/>
    </source>
</evidence>
<dbReference type="Gene3D" id="2.40.50.230">
    <property type="entry name" value="Gp5 N-terminal domain"/>
    <property type="match status" value="1"/>
</dbReference>
<evidence type="ECO:0000313" key="2">
    <source>
        <dbReference type="Proteomes" id="UP000319138"/>
    </source>
</evidence>
<dbReference type="EMBL" id="VMHL01000001">
    <property type="protein sequence ID" value="TSJ91745.1"/>
    <property type="molecule type" value="Genomic_DNA"/>
</dbReference>
<protein>
    <recommendedName>
        <fullName evidence="3">Gp5/Type VI secretion system Vgr protein OB-fold domain-containing protein</fullName>
    </recommendedName>
</protein>
<accession>A0A556RS74</accession>
<gene>
    <name evidence="1" type="ORF">FPQ14_00290</name>
</gene>
<dbReference type="AlphaFoldDB" id="A0A556RS74"/>
<reference evidence="1 2" key="1">
    <citation type="submission" date="2019-07" db="EMBL/GenBank/DDBJ databases">
        <title>Gilliamella genomes.</title>
        <authorList>
            <person name="Zheng H."/>
        </authorList>
    </citation>
    <scope>NUCLEOTIDE SEQUENCE [LARGE SCALE GENOMIC DNA]</scope>
    <source>
        <strain evidence="1 2">W8131</strain>
    </source>
</reference>
<name>A0A556RS74_9GAMM</name>
<evidence type="ECO:0008006" key="3">
    <source>
        <dbReference type="Google" id="ProtNLM"/>
    </source>
</evidence>
<dbReference type="RefSeq" id="WP_144187417.1">
    <property type="nucleotide sequence ID" value="NZ_VMHL01000001.1"/>
</dbReference>
<dbReference type="SUPFAM" id="SSF69255">
    <property type="entry name" value="gp5 N-terminal domain-like"/>
    <property type="match status" value="1"/>
</dbReference>
<comment type="caution">
    <text evidence="1">The sequence shown here is derived from an EMBL/GenBank/DDBJ whole genome shotgun (WGS) entry which is preliminary data.</text>
</comment>